<proteinExistence type="predicted"/>
<evidence type="ECO:0000313" key="3">
    <source>
        <dbReference type="Proteomes" id="UP001178507"/>
    </source>
</evidence>
<dbReference type="Proteomes" id="UP001178507">
    <property type="component" value="Unassembled WGS sequence"/>
</dbReference>
<feature type="compositionally biased region" description="Basic residues" evidence="1">
    <location>
        <begin position="80"/>
        <end position="92"/>
    </location>
</feature>
<organism evidence="2 3">
    <name type="scientific">Effrenium voratum</name>
    <dbReference type="NCBI Taxonomy" id="2562239"/>
    <lineage>
        <taxon>Eukaryota</taxon>
        <taxon>Sar</taxon>
        <taxon>Alveolata</taxon>
        <taxon>Dinophyceae</taxon>
        <taxon>Suessiales</taxon>
        <taxon>Symbiodiniaceae</taxon>
        <taxon>Effrenium</taxon>
    </lineage>
</organism>
<comment type="caution">
    <text evidence="2">The sequence shown here is derived from an EMBL/GenBank/DDBJ whole genome shotgun (WGS) entry which is preliminary data.</text>
</comment>
<evidence type="ECO:0000256" key="1">
    <source>
        <dbReference type="SAM" id="MobiDB-lite"/>
    </source>
</evidence>
<sequence>MPPSDGAALVAAAVRAACAAKAPRRTVAAVAAAVASTVLRPVDVTAAPPTSSPTKPARASGGEEATEAELVERLRQSRADRRRIKRQRRRAAKAAAAAAVNKEQLEPESALGATVGESAEPREDTDMGVEESKPGEVEAPLEAQERLEAGGEGRGRTMDMGKHVKEARKASASQASALSVLSAHSAECDWEDPPPALKEGPPCDMRGRRPGQQSKAKAPRKGDRACGASRGRRGPY</sequence>
<dbReference type="EMBL" id="CAUJNA010000358">
    <property type="protein sequence ID" value="CAJ1376046.1"/>
    <property type="molecule type" value="Genomic_DNA"/>
</dbReference>
<feature type="compositionally biased region" description="Basic and acidic residues" evidence="1">
    <location>
        <begin position="143"/>
        <end position="169"/>
    </location>
</feature>
<protein>
    <submittedName>
        <fullName evidence="2">Uncharacterized protein</fullName>
    </submittedName>
</protein>
<evidence type="ECO:0000313" key="2">
    <source>
        <dbReference type="EMBL" id="CAJ1376046.1"/>
    </source>
</evidence>
<name>A0AA36HVC8_9DINO</name>
<keyword evidence="3" id="KW-1185">Reference proteome</keyword>
<feature type="compositionally biased region" description="Low complexity" evidence="1">
    <location>
        <begin position="170"/>
        <end position="185"/>
    </location>
</feature>
<accession>A0AA36HVC8</accession>
<feature type="compositionally biased region" description="Basic and acidic residues" evidence="1">
    <location>
        <begin position="70"/>
        <end position="79"/>
    </location>
</feature>
<feature type="compositionally biased region" description="Low complexity" evidence="1">
    <location>
        <begin position="45"/>
        <end position="60"/>
    </location>
</feature>
<feature type="region of interest" description="Disordered" evidence="1">
    <location>
        <begin position="40"/>
        <end position="236"/>
    </location>
</feature>
<feature type="compositionally biased region" description="Basic and acidic residues" evidence="1">
    <location>
        <begin position="119"/>
        <end position="136"/>
    </location>
</feature>
<dbReference type="AlphaFoldDB" id="A0AA36HVC8"/>
<gene>
    <name evidence="2" type="ORF">EVOR1521_LOCUS5200</name>
</gene>
<reference evidence="2" key="1">
    <citation type="submission" date="2023-08" db="EMBL/GenBank/DDBJ databases">
        <authorList>
            <person name="Chen Y."/>
            <person name="Shah S."/>
            <person name="Dougan E. K."/>
            <person name="Thang M."/>
            <person name="Chan C."/>
        </authorList>
    </citation>
    <scope>NUCLEOTIDE SEQUENCE</scope>
</reference>